<organism evidence="1 2">
    <name type="scientific">Verticillium longisporum</name>
    <name type="common">Verticillium dahliae var. longisporum</name>
    <dbReference type="NCBI Taxonomy" id="100787"/>
    <lineage>
        <taxon>Eukaryota</taxon>
        <taxon>Fungi</taxon>
        <taxon>Dikarya</taxon>
        <taxon>Ascomycota</taxon>
        <taxon>Pezizomycotina</taxon>
        <taxon>Sordariomycetes</taxon>
        <taxon>Hypocreomycetidae</taxon>
        <taxon>Glomerellales</taxon>
        <taxon>Plectosphaerellaceae</taxon>
        <taxon>Verticillium</taxon>
    </lineage>
</organism>
<gene>
    <name evidence="1" type="ORF">HYQ45_013459</name>
</gene>
<comment type="caution">
    <text evidence="1">The sequence shown here is derived from an EMBL/GenBank/DDBJ whole genome shotgun (WGS) entry which is preliminary data.</text>
</comment>
<accession>A0A8I2ZBP2</accession>
<reference evidence="1" key="1">
    <citation type="journal article" date="2021" name="Mol. Plant Pathol.">
        <title>A 20-kb lineage-specific genomic region tames virulence in pathogenic amphidiploid Verticillium longisporum.</title>
        <authorList>
            <person name="Harting R."/>
            <person name="Starke J."/>
            <person name="Kusch H."/>
            <person name="Poggeler S."/>
            <person name="Maurus I."/>
            <person name="Schluter R."/>
            <person name="Landesfeind M."/>
            <person name="Bulla I."/>
            <person name="Nowrousian M."/>
            <person name="de Jonge R."/>
            <person name="Stahlhut G."/>
            <person name="Hoff K.J."/>
            <person name="Asshauer K.P."/>
            <person name="Thurmer A."/>
            <person name="Stanke M."/>
            <person name="Daniel R."/>
            <person name="Morgenstern B."/>
            <person name="Thomma B.P.H.J."/>
            <person name="Kronstad J.W."/>
            <person name="Braus-Stromeyer S.A."/>
            <person name="Braus G.H."/>
        </authorList>
    </citation>
    <scope>NUCLEOTIDE SEQUENCE</scope>
    <source>
        <strain evidence="1">Vl32</strain>
    </source>
</reference>
<evidence type="ECO:0000313" key="2">
    <source>
        <dbReference type="Proteomes" id="UP000689129"/>
    </source>
</evidence>
<evidence type="ECO:0000313" key="1">
    <source>
        <dbReference type="EMBL" id="KAG7124996.1"/>
    </source>
</evidence>
<dbReference type="AlphaFoldDB" id="A0A8I2ZBP2"/>
<sequence>MHLILTGATGLVGTSVLNAMLKTNAITKISILSRRPVPMAQNSDDPRVEVIIHKDFAKYEPEVMDKLQGATGAVWALGVSQTQASKEDYVTITKDYPLAAAKAFANLASADEPFRFVYVSAGGATQTPGFLTPYYGVVKGEAETLLSELRLLAFAVPADDTSHGGADEGVWGDVDALSDGAAGAILDGGGYGEV</sequence>
<protein>
    <submittedName>
        <fullName evidence="1">Leucinostatins biosynthesis cluster protein T like</fullName>
    </submittedName>
</protein>
<dbReference type="OrthoDB" id="9975943at2759"/>
<dbReference type="EMBL" id="JAEMWZ010000323">
    <property type="protein sequence ID" value="KAG7124996.1"/>
    <property type="molecule type" value="Genomic_DNA"/>
</dbReference>
<dbReference type="PANTHER" id="PTHR14097">
    <property type="entry name" value="OXIDOREDUCTASE HTATIP2"/>
    <property type="match status" value="1"/>
</dbReference>
<dbReference type="Proteomes" id="UP000689129">
    <property type="component" value="Unassembled WGS sequence"/>
</dbReference>
<dbReference type="PANTHER" id="PTHR14097:SF8">
    <property type="entry name" value="NAD(P)-BINDING DOMAIN-CONTAINING PROTEIN"/>
    <property type="match status" value="1"/>
</dbReference>
<proteinExistence type="predicted"/>
<name>A0A8I2ZBP2_VERLO</name>